<dbReference type="Proteomes" id="UP000694523">
    <property type="component" value="Unplaced"/>
</dbReference>
<reference evidence="6" key="2">
    <citation type="submission" date="2025-09" db="UniProtKB">
        <authorList>
            <consortium name="Ensembl"/>
        </authorList>
    </citation>
    <scope>IDENTIFICATION</scope>
</reference>
<dbReference type="InterPro" id="IPR036179">
    <property type="entry name" value="Ig-like_dom_sf"/>
</dbReference>
<dbReference type="InterPro" id="IPR007110">
    <property type="entry name" value="Ig-like_dom"/>
</dbReference>
<dbReference type="SMART" id="SM00406">
    <property type="entry name" value="IGv"/>
    <property type="match status" value="1"/>
</dbReference>
<keyword evidence="4" id="KW-0732">Signal</keyword>
<dbReference type="Ensembl" id="ENSNMLT00000046425.1">
    <property type="protein sequence ID" value="ENSNMLP00000041772.1"/>
    <property type="gene ID" value="ENSNMLG00000025547.1"/>
</dbReference>
<reference evidence="6" key="1">
    <citation type="submission" date="2025-08" db="UniProtKB">
        <authorList>
            <consortium name="Ensembl"/>
        </authorList>
    </citation>
    <scope>IDENTIFICATION</scope>
</reference>
<evidence type="ECO:0000256" key="2">
    <source>
        <dbReference type="ARBA" id="ARBA00023130"/>
    </source>
</evidence>
<dbReference type="InterPro" id="IPR013106">
    <property type="entry name" value="Ig_V-set"/>
</dbReference>
<keyword evidence="7" id="KW-1185">Reference proteome</keyword>
<dbReference type="InterPro" id="IPR013783">
    <property type="entry name" value="Ig-like_fold"/>
</dbReference>
<name>A0A8C6UU41_9GOBI</name>
<dbReference type="Gene3D" id="2.60.40.10">
    <property type="entry name" value="Immunoglobulins"/>
    <property type="match status" value="1"/>
</dbReference>
<proteinExistence type="predicted"/>
<dbReference type="GO" id="GO:0019814">
    <property type="term" value="C:immunoglobulin complex"/>
    <property type="evidence" value="ECO:0007669"/>
    <property type="project" value="UniProtKB-KW"/>
</dbReference>
<evidence type="ECO:0000313" key="6">
    <source>
        <dbReference type="Ensembl" id="ENSNMLP00000041772.1"/>
    </source>
</evidence>
<feature type="domain" description="Ig-like" evidence="5">
    <location>
        <begin position="10"/>
        <end position="112"/>
    </location>
</feature>
<keyword evidence="3" id="KW-1280">Immunoglobulin</keyword>
<dbReference type="InterPro" id="IPR050199">
    <property type="entry name" value="IgHV"/>
</dbReference>
<keyword evidence="1" id="KW-0391">Immunity</keyword>
<keyword evidence="2" id="KW-1064">Adaptive immunity</keyword>
<organism evidence="6 7">
    <name type="scientific">Neogobius melanostomus</name>
    <name type="common">round goby</name>
    <dbReference type="NCBI Taxonomy" id="47308"/>
    <lineage>
        <taxon>Eukaryota</taxon>
        <taxon>Metazoa</taxon>
        <taxon>Chordata</taxon>
        <taxon>Craniata</taxon>
        <taxon>Vertebrata</taxon>
        <taxon>Euteleostomi</taxon>
        <taxon>Actinopterygii</taxon>
        <taxon>Neopterygii</taxon>
        <taxon>Teleostei</taxon>
        <taxon>Neoteleostei</taxon>
        <taxon>Acanthomorphata</taxon>
        <taxon>Gobiaria</taxon>
        <taxon>Gobiiformes</taxon>
        <taxon>Gobioidei</taxon>
        <taxon>Gobiidae</taxon>
        <taxon>Benthophilinae</taxon>
        <taxon>Neogobiini</taxon>
        <taxon>Neogobius</taxon>
    </lineage>
</organism>
<accession>A0A8C6UU41</accession>
<protein>
    <recommendedName>
        <fullName evidence="5">Ig-like domain-containing protein</fullName>
    </recommendedName>
</protein>
<evidence type="ECO:0000259" key="5">
    <source>
        <dbReference type="PROSITE" id="PS50835"/>
    </source>
</evidence>
<evidence type="ECO:0000256" key="4">
    <source>
        <dbReference type="SAM" id="SignalP"/>
    </source>
</evidence>
<dbReference type="PANTHER" id="PTHR23266">
    <property type="entry name" value="IMMUNOGLOBULIN HEAVY CHAIN"/>
    <property type="match status" value="1"/>
</dbReference>
<dbReference type="PROSITE" id="PS50835">
    <property type="entry name" value="IG_LIKE"/>
    <property type="match status" value="1"/>
</dbReference>
<evidence type="ECO:0000256" key="3">
    <source>
        <dbReference type="ARBA" id="ARBA00043265"/>
    </source>
</evidence>
<dbReference type="AlphaFoldDB" id="A0A8C6UU41"/>
<feature type="chain" id="PRO_5034469332" description="Ig-like domain-containing protein" evidence="4">
    <location>
        <begin position="23"/>
        <end position="129"/>
    </location>
</feature>
<dbReference type="Pfam" id="PF07686">
    <property type="entry name" value="V-set"/>
    <property type="match status" value="1"/>
</dbReference>
<evidence type="ECO:0000256" key="1">
    <source>
        <dbReference type="ARBA" id="ARBA00022859"/>
    </source>
</evidence>
<feature type="signal peptide" evidence="4">
    <location>
        <begin position="1"/>
        <end position="22"/>
    </location>
</feature>
<dbReference type="GO" id="GO:0002250">
    <property type="term" value="P:adaptive immune response"/>
    <property type="evidence" value="ECO:0007669"/>
    <property type="project" value="UniProtKB-KW"/>
</dbReference>
<evidence type="ECO:0000313" key="7">
    <source>
        <dbReference type="Proteomes" id="UP000694523"/>
    </source>
</evidence>
<sequence>DVFVLWWITPLLNTFVSTGVKSETLTQPDSVTVQPGHTLSIPCTISYTGYNTAWIRQPAGKALEWIGYNSHGSSGTIKDSLKGKFSIDHSSSNTLILNGNNMQPGDSAVYYCAKLAQSLREYEELYKNN</sequence>
<dbReference type="GO" id="GO:0005576">
    <property type="term" value="C:extracellular region"/>
    <property type="evidence" value="ECO:0007669"/>
    <property type="project" value="UniProtKB-ARBA"/>
</dbReference>
<dbReference type="SUPFAM" id="SSF48726">
    <property type="entry name" value="Immunoglobulin"/>
    <property type="match status" value="1"/>
</dbReference>